<protein>
    <submittedName>
        <fullName evidence="6">Transaldolase/EF-hand domain-containing protein</fullName>
    </submittedName>
</protein>
<evidence type="ECO:0000259" key="5">
    <source>
        <dbReference type="PROSITE" id="PS50222"/>
    </source>
</evidence>
<keyword evidence="2" id="KW-0677">Repeat</keyword>
<gene>
    <name evidence="6" type="ORF">OJF2_11170</name>
</gene>
<reference evidence="6 7" key="1">
    <citation type="submission" date="2019-08" db="EMBL/GenBank/DDBJ databases">
        <title>Deep-cultivation of Planctomycetes and their phenomic and genomic characterization uncovers novel biology.</title>
        <authorList>
            <person name="Wiegand S."/>
            <person name="Jogler M."/>
            <person name="Boedeker C."/>
            <person name="Pinto D."/>
            <person name="Vollmers J."/>
            <person name="Rivas-Marin E."/>
            <person name="Kohn T."/>
            <person name="Peeters S.H."/>
            <person name="Heuer A."/>
            <person name="Rast P."/>
            <person name="Oberbeckmann S."/>
            <person name="Bunk B."/>
            <person name="Jeske O."/>
            <person name="Meyerdierks A."/>
            <person name="Storesund J.E."/>
            <person name="Kallscheuer N."/>
            <person name="Luecker S."/>
            <person name="Lage O.M."/>
            <person name="Pohl T."/>
            <person name="Merkel B.J."/>
            <person name="Hornburger P."/>
            <person name="Mueller R.-W."/>
            <person name="Bruemmer F."/>
            <person name="Labrenz M."/>
            <person name="Spormann A.M."/>
            <person name="Op den Camp H."/>
            <person name="Overmann J."/>
            <person name="Amann R."/>
            <person name="Jetten M.S.M."/>
            <person name="Mascher T."/>
            <person name="Medema M.H."/>
            <person name="Devos D.P."/>
            <person name="Kaster A.-K."/>
            <person name="Ovreas L."/>
            <person name="Rohde M."/>
            <person name="Galperin M.Y."/>
            <person name="Jogler C."/>
        </authorList>
    </citation>
    <scope>NUCLEOTIDE SEQUENCE [LARGE SCALE GENOMIC DNA]</scope>
    <source>
        <strain evidence="6 7">OJF2</strain>
    </source>
</reference>
<evidence type="ECO:0000313" key="6">
    <source>
        <dbReference type="EMBL" id="QEH32638.1"/>
    </source>
</evidence>
<feature type="region of interest" description="Disordered" evidence="3">
    <location>
        <begin position="147"/>
        <end position="316"/>
    </location>
</feature>
<dbReference type="PROSITE" id="PS00018">
    <property type="entry name" value="EF_HAND_1"/>
    <property type="match status" value="3"/>
</dbReference>
<dbReference type="RefSeq" id="WP_168221621.1">
    <property type="nucleotide sequence ID" value="NZ_CP042997.1"/>
</dbReference>
<evidence type="ECO:0000256" key="3">
    <source>
        <dbReference type="SAM" id="MobiDB-lite"/>
    </source>
</evidence>
<sequence length="316" mass="34061" precursor="true">MTSPAPTNALRLAVLALAALAMAVIAHPAAADDAKPSAKKAKKAQAAQPLAELFRDLDANSDKVIERQEVPESGRKAFDSLLKYADANHDEKLQPEEYKALVSKVRLSKVATLAEREARLQKLDKNGDGKLDLAEYSQAEAQFKKLDKNHDGLLDRSEIPWMNPDQPKEGKKAEAKAAKKADAKAAKKAAKSKPAAKPEPEVAADMKPDAKADAKVAEKAEEKAARSDGKADDAAKPSAPDSVAAKGGAKPGKLREAVREKFKAMDKDGDGRISRSEFDGRPKAFDRLDANHDGYLDKEDLKQARQAKARKTAPKS</sequence>
<feature type="domain" description="EF-hand" evidence="5">
    <location>
        <begin position="253"/>
        <end position="288"/>
    </location>
</feature>
<keyword evidence="4" id="KW-0732">Signal</keyword>
<dbReference type="AlphaFoldDB" id="A0A5B9VWL4"/>
<feature type="domain" description="EF-hand" evidence="5">
    <location>
        <begin position="111"/>
        <end position="146"/>
    </location>
</feature>
<dbReference type="KEGG" id="agv:OJF2_11170"/>
<proteinExistence type="predicted"/>
<feature type="compositionally biased region" description="Low complexity" evidence="3">
    <location>
        <begin position="236"/>
        <end position="246"/>
    </location>
</feature>
<evidence type="ECO:0000313" key="7">
    <source>
        <dbReference type="Proteomes" id="UP000324233"/>
    </source>
</evidence>
<keyword evidence="1" id="KW-0479">Metal-binding</keyword>
<accession>A0A5B9VWL4</accession>
<dbReference type="Pfam" id="PF13202">
    <property type="entry name" value="EF-hand_5"/>
    <property type="match status" value="4"/>
</dbReference>
<feature type="compositionally biased region" description="Basic and acidic residues" evidence="3">
    <location>
        <begin position="166"/>
        <end position="185"/>
    </location>
</feature>
<feature type="compositionally biased region" description="Basic and acidic residues" evidence="3">
    <location>
        <begin position="253"/>
        <end position="303"/>
    </location>
</feature>
<evidence type="ECO:0000256" key="2">
    <source>
        <dbReference type="ARBA" id="ARBA00022737"/>
    </source>
</evidence>
<evidence type="ECO:0000256" key="1">
    <source>
        <dbReference type="ARBA" id="ARBA00022723"/>
    </source>
</evidence>
<dbReference type="PANTHER" id="PTHR10827:SF98">
    <property type="entry name" value="45 KDA CALCIUM-BINDING PROTEIN"/>
    <property type="match status" value="1"/>
</dbReference>
<name>A0A5B9VWL4_9BACT</name>
<feature type="chain" id="PRO_5022927124" evidence="4">
    <location>
        <begin position="32"/>
        <end position="316"/>
    </location>
</feature>
<feature type="compositionally biased region" description="Basic and acidic residues" evidence="3">
    <location>
        <begin position="147"/>
        <end position="158"/>
    </location>
</feature>
<dbReference type="Proteomes" id="UP000324233">
    <property type="component" value="Chromosome"/>
</dbReference>
<dbReference type="InterPro" id="IPR011992">
    <property type="entry name" value="EF-hand-dom_pair"/>
</dbReference>
<dbReference type="InterPro" id="IPR002048">
    <property type="entry name" value="EF_hand_dom"/>
</dbReference>
<feature type="compositionally biased region" description="Basic and acidic residues" evidence="3">
    <location>
        <begin position="196"/>
        <end position="235"/>
    </location>
</feature>
<dbReference type="PROSITE" id="PS50222">
    <property type="entry name" value="EF_HAND_2"/>
    <property type="match status" value="2"/>
</dbReference>
<dbReference type="InterPro" id="IPR018247">
    <property type="entry name" value="EF_Hand_1_Ca_BS"/>
</dbReference>
<feature type="signal peptide" evidence="4">
    <location>
        <begin position="1"/>
        <end position="31"/>
    </location>
</feature>
<keyword evidence="7" id="KW-1185">Reference proteome</keyword>
<evidence type="ECO:0000256" key="4">
    <source>
        <dbReference type="SAM" id="SignalP"/>
    </source>
</evidence>
<dbReference type="GO" id="GO:0005509">
    <property type="term" value="F:calcium ion binding"/>
    <property type="evidence" value="ECO:0007669"/>
    <property type="project" value="InterPro"/>
</dbReference>
<dbReference type="EMBL" id="CP042997">
    <property type="protein sequence ID" value="QEH32638.1"/>
    <property type="molecule type" value="Genomic_DNA"/>
</dbReference>
<dbReference type="PANTHER" id="PTHR10827">
    <property type="entry name" value="RETICULOCALBIN"/>
    <property type="match status" value="1"/>
</dbReference>
<dbReference type="SUPFAM" id="SSF47473">
    <property type="entry name" value="EF-hand"/>
    <property type="match status" value="2"/>
</dbReference>
<feature type="compositionally biased region" description="Basic residues" evidence="3">
    <location>
        <begin position="305"/>
        <end position="316"/>
    </location>
</feature>
<organism evidence="6 7">
    <name type="scientific">Aquisphaera giovannonii</name>
    <dbReference type="NCBI Taxonomy" id="406548"/>
    <lineage>
        <taxon>Bacteria</taxon>
        <taxon>Pseudomonadati</taxon>
        <taxon>Planctomycetota</taxon>
        <taxon>Planctomycetia</taxon>
        <taxon>Isosphaerales</taxon>
        <taxon>Isosphaeraceae</taxon>
        <taxon>Aquisphaera</taxon>
    </lineage>
</organism>
<dbReference type="Gene3D" id="1.10.238.10">
    <property type="entry name" value="EF-hand"/>
    <property type="match status" value="3"/>
</dbReference>
<dbReference type="SMART" id="SM00054">
    <property type="entry name" value="EFh"/>
    <property type="match status" value="4"/>
</dbReference>